<dbReference type="PANTHER" id="PTHR12993:SF29">
    <property type="entry name" value="BLR3841 PROTEIN"/>
    <property type="match status" value="1"/>
</dbReference>
<dbReference type="eggNOG" id="COG2120">
    <property type="taxonomic scope" value="Bacteria"/>
</dbReference>
<evidence type="ECO:0000313" key="2">
    <source>
        <dbReference type="EMBL" id="ADI00543.1"/>
    </source>
</evidence>
<organism evidence="2 3">
    <name type="scientific">Bacillus selenitireducens (strain ATCC 700615 / DSM 15326 / MLS10)</name>
    <dbReference type="NCBI Taxonomy" id="439292"/>
    <lineage>
        <taxon>Bacteria</taxon>
        <taxon>Bacillati</taxon>
        <taxon>Bacillota</taxon>
        <taxon>Bacilli</taxon>
        <taxon>Bacillales</taxon>
        <taxon>Bacillaceae</taxon>
        <taxon>Salisediminibacterium</taxon>
    </lineage>
</organism>
<sequence>MANGRTRLIQTVGRFVEPLTKRYVRRLYQDNLKLTVPEGERILVLAPHVDDETIGLGGTILAHKEQGADVTVVYLTDGAGSQGVSDKEALKAARRKEAEAVRARFRLDEVVFLDAPDGGLGEAVNDAAFLERFEAVVGQTDPTVIYLPTMVDCHPDHRATGELLMGLSGDVAVRLYEINTAIPPERINVVVDISAYAGEKAAATAIFKSQVIDFDGFLTLSSWKTGLVDADRHAPRQVETFLGMSLGDFQAVYPVFRRYEVPYEQHLKQMNKTATLMLALGKNRAMKSRWYDKAMGEGSK</sequence>
<dbReference type="Proteomes" id="UP000000271">
    <property type="component" value="Chromosome"/>
</dbReference>
<dbReference type="RefSeq" id="WP_013173947.1">
    <property type="nucleotide sequence ID" value="NC_014219.1"/>
</dbReference>
<dbReference type="PANTHER" id="PTHR12993">
    <property type="entry name" value="N-ACETYLGLUCOSAMINYL-PHOSPHATIDYLINOSITOL DE-N-ACETYLASE-RELATED"/>
    <property type="match status" value="1"/>
</dbReference>
<proteinExistence type="predicted"/>
<dbReference type="EMBL" id="CP001791">
    <property type="protein sequence ID" value="ADI00543.1"/>
    <property type="molecule type" value="Genomic_DNA"/>
</dbReference>
<protein>
    <submittedName>
        <fullName evidence="2">LmbE family protein</fullName>
    </submittedName>
</protein>
<comment type="cofactor">
    <cofactor evidence="1">
        <name>Zn(2+)</name>
        <dbReference type="ChEBI" id="CHEBI:29105"/>
    </cofactor>
</comment>
<evidence type="ECO:0000256" key="1">
    <source>
        <dbReference type="ARBA" id="ARBA00001947"/>
    </source>
</evidence>
<dbReference type="AlphaFoldDB" id="D6Y041"/>
<dbReference type="Pfam" id="PF02585">
    <property type="entry name" value="PIG-L"/>
    <property type="match status" value="1"/>
</dbReference>
<dbReference type="InterPro" id="IPR024078">
    <property type="entry name" value="LmbE-like_dom_sf"/>
</dbReference>
<gene>
    <name evidence="2" type="ordered locus">Bsel_3061</name>
</gene>
<reference evidence="2" key="1">
    <citation type="submission" date="2009-10" db="EMBL/GenBank/DDBJ databases">
        <title>Complete sequence of Bacillus selenitireducens MLS10.</title>
        <authorList>
            <consortium name="US DOE Joint Genome Institute"/>
            <person name="Lucas S."/>
            <person name="Copeland A."/>
            <person name="Lapidus A."/>
            <person name="Glavina del Rio T."/>
            <person name="Dalin E."/>
            <person name="Tice H."/>
            <person name="Bruce D."/>
            <person name="Goodwin L."/>
            <person name="Pitluck S."/>
            <person name="Sims D."/>
            <person name="Brettin T."/>
            <person name="Detter J.C."/>
            <person name="Han C."/>
            <person name="Larimer F."/>
            <person name="Land M."/>
            <person name="Hauser L."/>
            <person name="Kyrpides N."/>
            <person name="Ovchinnikova G."/>
            <person name="Stolz J."/>
        </authorList>
    </citation>
    <scope>NUCLEOTIDE SEQUENCE [LARGE SCALE GENOMIC DNA]</scope>
    <source>
        <strain evidence="2">MLS10</strain>
    </source>
</reference>
<evidence type="ECO:0000313" key="3">
    <source>
        <dbReference type="Proteomes" id="UP000000271"/>
    </source>
</evidence>
<dbReference type="GO" id="GO:0016811">
    <property type="term" value="F:hydrolase activity, acting on carbon-nitrogen (but not peptide) bonds, in linear amides"/>
    <property type="evidence" value="ECO:0007669"/>
    <property type="project" value="TreeGrafter"/>
</dbReference>
<keyword evidence="3" id="KW-1185">Reference proteome</keyword>
<dbReference type="KEGG" id="bse:Bsel_3061"/>
<dbReference type="HOGENOM" id="CLU_942556_0_0_9"/>
<dbReference type="Gene3D" id="3.40.50.10320">
    <property type="entry name" value="LmbE-like"/>
    <property type="match status" value="1"/>
</dbReference>
<dbReference type="SUPFAM" id="SSF102588">
    <property type="entry name" value="LmbE-like"/>
    <property type="match status" value="1"/>
</dbReference>
<dbReference type="InterPro" id="IPR003737">
    <property type="entry name" value="GlcNAc_PI_deacetylase-related"/>
</dbReference>
<dbReference type="STRING" id="439292.Bsel_3061"/>
<name>D6Y041_BACIE</name>
<accession>D6Y041</accession>